<keyword evidence="4" id="KW-1185">Reference proteome</keyword>
<name>W5IIM1_SCAIO</name>
<dbReference type="Proteomes" id="UP000005777">
    <property type="component" value="Unassembled WGS sequence"/>
</dbReference>
<dbReference type="HOGENOM" id="CLU_025996_17_0_11"/>
<accession>W5IIM1</accession>
<dbReference type="InterPro" id="IPR029044">
    <property type="entry name" value="Nucleotide-diphossugar_trans"/>
</dbReference>
<dbReference type="PANTHER" id="PTHR43685:SF2">
    <property type="entry name" value="GLYCOSYLTRANSFERASE 2-LIKE DOMAIN-CONTAINING PROTEIN"/>
    <property type="match status" value="1"/>
</dbReference>
<dbReference type="Gene3D" id="3.90.550.10">
    <property type="entry name" value="Spore Coat Polysaccharide Biosynthesis Protein SpsA, Chain A"/>
    <property type="match status" value="1"/>
</dbReference>
<dbReference type="EMBL" id="ADCX01000003">
    <property type="protein sequence ID" value="EFG26876.2"/>
    <property type="molecule type" value="Genomic_DNA"/>
</dbReference>
<dbReference type="SUPFAM" id="SSF53448">
    <property type="entry name" value="Nucleotide-diphospho-sugar transferases"/>
    <property type="match status" value="1"/>
</dbReference>
<reference evidence="3 4" key="1">
    <citation type="submission" date="2012-01" db="EMBL/GenBank/DDBJ databases">
        <title>The Genome Sequence of Scardovia inopinata F0304.</title>
        <authorList>
            <consortium name="The Broad Institute Genome Sequencing Platform"/>
            <person name="Earl A."/>
            <person name="Ward D."/>
            <person name="Feldgarden M."/>
            <person name="Gevers D."/>
            <person name="Izard J."/>
            <person name="Baranova O.V."/>
            <person name="Blanton J.M."/>
            <person name="Tanner A.C."/>
            <person name="Dewhirst F.E."/>
            <person name="Young S.K."/>
            <person name="Zeng Q."/>
            <person name="Gargeya S."/>
            <person name="Fitzgerald M."/>
            <person name="Haas B."/>
            <person name="Abouelleil A."/>
            <person name="Alvarado L."/>
            <person name="Arachchi H.M."/>
            <person name="Berlin A."/>
            <person name="Chapman S.B."/>
            <person name="Gearin G."/>
            <person name="Goldberg J."/>
            <person name="Griggs A."/>
            <person name="Gujja S."/>
            <person name="Hansen M."/>
            <person name="Heiman D."/>
            <person name="Howarth C."/>
            <person name="Larimer J."/>
            <person name="Lui A."/>
            <person name="MacDonald P.J."/>
            <person name="McCowen C."/>
            <person name="Montmayeur A."/>
            <person name="Murphy C."/>
            <person name="Neiman D."/>
            <person name="Pearson M."/>
            <person name="Priest M."/>
            <person name="Roberts A."/>
            <person name="Saif S."/>
            <person name="Shea T."/>
            <person name="Sisk P."/>
            <person name="Stolte C."/>
            <person name="Sykes S."/>
            <person name="Wortman J."/>
            <person name="Nusbaum C."/>
            <person name="Birren B."/>
        </authorList>
    </citation>
    <scope>NUCLEOTIDE SEQUENCE [LARGE SCALE GENOMIC DNA]</scope>
    <source>
        <strain evidence="3 4">F0304</strain>
    </source>
</reference>
<organism evidence="3 4">
    <name type="scientific">Scardovia inopinata F0304</name>
    <dbReference type="NCBI Taxonomy" id="641146"/>
    <lineage>
        <taxon>Bacteria</taxon>
        <taxon>Bacillati</taxon>
        <taxon>Actinomycetota</taxon>
        <taxon>Actinomycetes</taxon>
        <taxon>Bifidobacteriales</taxon>
        <taxon>Bifidobacteriaceae</taxon>
        <taxon>Scardovia</taxon>
    </lineage>
</organism>
<feature type="region of interest" description="Disordered" evidence="1">
    <location>
        <begin position="326"/>
        <end position="355"/>
    </location>
</feature>
<dbReference type="InterPro" id="IPR050834">
    <property type="entry name" value="Glycosyltransf_2"/>
</dbReference>
<dbReference type="CDD" id="cd00761">
    <property type="entry name" value="Glyco_tranf_GTA_type"/>
    <property type="match status" value="1"/>
</dbReference>
<dbReference type="AlphaFoldDB" id="W5IIM1"/>
<evidence type="ECO:0000259" key="2">
    <source>
        <dbReference type="Pfam" id="PF00535"/>
    </source>
</evidence>
<evidence type="ECO:0000256" key="1">
    <source>
        <dbReference type="SAM" id="MobiDB-lite"/>
    </source>
</evidence>
<gene>
    <name evidence="3" type="ORF">HMPREF9020_00505</name>
</gene>
<dbReference type="InterPro" id="IPR001173">
    <property type="entry name" value="Glyco_trans_2-like"/>
</dbReference>
<dbReference type="eggNOG" id="COG1215">
    <property type="taxonomic scope" value="Bacteria"/>
</dbReference>
<feature type="compositionally biased region" description="Polar residues" evidence="1">
    <location>
        <begin position="335"/>
        <end position="345"/>
    </location>
</feature>
<comment type="caution">
    <text evidence="3">The sequence shown here is derived from an EMBL/GenBank/DDBJ whole genome shotgun (WGS) entry which is preliminary data.</text>
</comment>
<evidence type="ECO:0000313" key="3">
    <source>
        <dbReference type="EMBL" id="EFG26876.2"/>
    </source>
</evidence>
<dbReference type="Pfam" id="PF00535">
    <property type="entry name" value="Glycos_transf_2"/>
    <property type="match status" value="1"/>
</dbReference>
<dbReference type="PANTHER" id="PTHR43685">
    <property type="entry name" value="GLYCOSYLTRANSFERASE"/>
    <property type="match status" value="1"/>
</dbReference>
<evidence type="ECO:0000313" key="4">
    <source>
        <dbReference type="Proteomes" id="UP000005777"/>
    </source>
</evidence>
<feature type="domain" description="Glycosyltransferase 2-like" evidence="2">
    <location>
        <begin position="35"/>
        <end position="159"/>
    </location>
</feature>
<sequence length="355" mass="40383">MKRGDGKGLKGTWFCEISPQLGKPLPIMERMVSVSMIIPAWNESERIAQCLLNATTQTVPAHEVIVVDNLSTDNTSQIVEDFIANNPQSKVILLHQNAEQGLIPSRNYGFNHATGDILGRFDADCMIKPDWVEVVSEIFEENPNAMGATGPCTYYDMPGKVISLAGDNSIRKRIYIADGKRQLLYGSNMAVRRSAWEVIKNEVCRDKEDIMHEDIDLSLHLFDHDFETVYSPDMITAVSARRMDTSLSSFRSYMRRFKNTFDAHPQHWRDKKPEYTLTALYPMIHAFYPTYQKHLEKHDIDPAEEMWINEWISLAERDKMELPDHLAEAGFAQANPAQTESSRTGSAKAESAHTR</sequence>
<protein>
    <recommendedName>
        <fullName evidence="2">Glycosyltransferase 2-like domain-containing protein</fullName>
    </recommendedName>
</protein>
<proteinExistence type="predicted"/>